<dbReference type="SUPFAM" id="SSF53474">
    <property type="entry name" value="alpha/beta-Hydrolases"/>
    <property type="match status" value="1"/>
</dbReference>
<accession>A0ABN2Y4H6</accession>
<dbReference type="InterPro" id="IPR050471">
    <property type="entry name" value="AB_hydrolase"/>
</dbReference>
<dbReference type="Pfam" id="PF12697">
    <property type="entry name" value="Abhydrolase_6"/>
    <property type="match status" value="1"/>
</dbReference>
<dbReference type="InterPro" id="IPR000073">
    <property type="entry name" value="AB_hydrolase_1"/>
</dbReference>
<dbReference type="PANTHER" id="PTHR43433:SF5">
    <property type="entry name" value="AB HYDROLASE-1 DOMAIN-CONTAINING PROTEIN"/>
    <property type="match status" value="1"/>
</dbReference>
<gene>
    <name evidence="2" type="ORF">GCM10009843_15250</name>
</gene>
<dbReference type="GO" id="GO:0016787">
    <property type="term" value="F:hydrolase activity"/>
    <property type="evidence" value="ECO:0007669"/>
    <property type="project" value="UniProtKB-KW"/>
</dbReference>
<organism evidence="2 3">
    <name type="scientific">Nocardioides bigeumensis</name>
    <dbReference type="NCBI Taxonomy" id="433657"/>
    <lineage>
        <taxon>Bacteria</taxon>
        <taxon>Bacillati</taxon>
        <taxon>Actinomycetota</taxon>
        <taxon>Actinomycetes</taxon>
        <taxon>Propionibacteriales</taxon>
        <taxon>Nocardioidaceae</taxon>
        <taxon>Nocardioides</taxon>
    </lineage>
</organism>
<proteinExistence type="predicted"/>
<reference evidence="2 3" key="1">
    <citation type="journal article" date="2019" name="Int. J. Syst. Evol. Microbiol.">
        <title>The Global Catalogue of Microorganisms (GCM) 10K type strain sequencing project: providing services to taxonomists for standard genome sequencing and annotation.</title>
        <authorList>
            <consortium name="The Broad Institute Genomics Platform"/>
            <consortium name="The Broad Institute Genome Sequencing Center for Infectious Disease"/>
            <person name="Wu L."/>
            <person name="Ma J."/>
        </authorList>
    </citation>
    <scope>NUCLEOTIDE SEQUENCE [LARGE SCALE GENOMIC DNA]</scope>
    <source>
        <strain evidence="2 3">JCM 16021</strain>
    </source>
</reference>
<dbReference type="PANTHER" id="PTHR43433">
    <property type="entry name" value="HYDROLASE, ALPHA/BETA FOLD FAMILY PROTEIN"/>
    <property type="match status" value="1"/>
</dbReference>
<dbReference type="EMBL" id="BAAAQQ010000007">
    <property type="protein sequence ID" value="GAA2121201.1"/>
    <property type="molecule type" value="Genomic_DNA"/>
</dbReference>
<keyword evidence="3" id="KW-1185">Reference proteome</keyword>
<evidence type="ECO:0000313" key="3">
    <source>
        <dbReference type="Proteomes" id="UP001500575"/>
    </source>
</evidence>
<sequence>MPYVDLDGIKSYYEVHGAGEPVVLLHGGFCTIELTQSQLDHLASSYEVHAPERPGHGRTPDRDGPISFEGMVTDTLAYLDAFEVGPAHVVGFSDGAIIGLLLARDHPDRVRSLVAISGNLDPGGFVEETSSEGAASDHQDAPDLDEWGIRAAYDRLSPDGPAHGDVVMEKLMAMWLSQPQIAPESLAAVRAPTLVMAGQHDAIRTDHTLLIAASVPGAQVAIVPGASHMLMQERPGLVNLLIADFLGATGRSPV</sequence>
<evidence type="ECO:0000313" key="2">
    <source>
        <dbReference type="EMBL" id="GAA2121201.1"/>
    </source>
</evidence>
<keyword evidence="2" id="KW-0378">Hydrolase</keyword>
<dbReference type="InterPro" id="IPR029058">
    <property type="entry name" value="AB_hydrolase_fold"/>
</dbReference>
<feature type="domain" description="AB hydrolase-1" evidence="1">
    <location>
        <begin position="22"/>
        <end position="238"/>
    </location>
</feature>
<dbReference type="Gene3D" id="3.40.50.1820">
    <property type="entry name" value="alpha/beta hydrolase"/>
    <property type="match status" value="1"/>
</dbReference>
<comment type="caution">
    <text evidence="2">The sequence shown here is derived from an EMBL/GenBank/DDBJ whole genome shotgun (WGS) entry which is preliminary data.</text>
</comment>
<dbReference type="Proteomes" id="UP001500575">
    <property type="component" value="Unassembled WGS sequence"/>
</dbReference>
<evidence type="ECO:0000259" key="1">
    <source>
        <dbReference type="Pfam" id="PF12697"/>
    </source>
</evidence>
<protein>
    <submittedName>
        <fullName evidence="2">Alpha/beta hydrolase</fullName>
    </submittedName>
</protein>
<name>A0ABN2Y4H6_9ACTN</name>
<dbReference type="RefSeq" id="WP_344303083.1">
    <property type="nucleotide sequence ID" value="NZ_BAAAQQ010000007.1"/>
</dbReference>